<feature type="chain" id="PRO_5046712896" evidence="2">
    <location>
        <begin position="23"/>
        <end position="224"/>
    </location>
</feature>
<organism evidence="3 4">
    <name type="scientific">Sphingoaurantiacus capsulatus</name>
    <dbReference type="NCBI Taxonomy" id="1771310"/>
    <lineage>
        <taxon>Bacteria</taxon>
        <taxon>Pseudomonadati</taxon>
        <taxon>Pseudomonadota</taxon>
        <taxon>Alphaproteobacteria</taxon>
        <taxon>Sphingomonadales</taxon>
        <taxon>Sphingosinicellaceae</taxon>
        <taxon>Sphingoaurantiacus</taxon>
    </lineage>
</organism>
<protein>
    <submittedName>
        <fullName evidence="3">DUF1134 domain-containing protein</fullName>
    </submittedName>
</protein>
<dbReference type="InterPro" id="IPR008325">
    <property type="entry name" value="EipA-like"/>
</dbReference>
<evidence type="ECO:0000313" key="3">
    <source>
        <dbReference type="EMBL" id="MFC3713473.1"/>
    </source>
</evidence>
<sequence>MTIRTALPALLAFALVAAPVAAQTADEDLAPIPEDGVVTTTPAAPVTPPAPTTPAEAPAAPVQPASYEQDDILAAAEGVFGKGAEGAAKLIEKAFADLGKPNAYIAGREVSGAIVVGVRYGSGVLHHKVEGDQPVHWTGPSVGFDVGGDGSKTFTLIYNLNDAEELFRRYPAVEGKVYVLGGFTANYHQRGDTILVPIKLGVGWRLGANVGYLSYSKKAKILPL</sequence>
<dbReference type="Proteomes" id="UP001595615">
    <property type="component" value="Unassembled WGS sequence"/>
</dbReference>
<dbReference type="EMBL" id="JBHRXV010000011">
    <property type="protein sequence ID" value="MFC3713473.1"/>
    <property type="molecule type" value="Genomic_DNA"/>
</dbReference>
<feature type="region of interest" description="Disordered" evidence="1">
    <location>
        <begin position="32"/>
        <end position="59"/>
    </location>
</feature>
<evidence type="ECO:0000256" key="1">
    <source>
        <dbReference type="SAM" id="MobiDB-lite"/>
    </source>
</evidence>
<proteinExistence type="predicted"/>
<dbReference type="Pfam" id="PF06577">
    <property type="entry name" value="EipA"/>
    <property type="match status" value="1"/>
</dbReference>
<gene>
    <name evidence="3" type="ORF">ACFOMD_12880</name>
</gene>
<keyword evidence="2" id="KW-0732">Signal</keyword>
<reference evidence="4" key="1">
    <citation type="journal article" date="2019" name="Int. J. Syst. Evol. Microbiol.">
        <title>The Global Catalogue of Microorganisms (GCM) 10K type strain sequencing project: providing services to taxonomists for standard genome sequencing and annotation.</title>
        <authorList>
            <consortium name="The Broad Institute Genomics Platform"/>
            <consortium name="The Broad Institute Genome Sequencing Center for Infectious Disease"/>
            <person name="Wu L."/>
            <person name="Ma J."/>
        </authorList>
    </citation>
    <scope>NUCLEOTIDE SEQUENCE [LARGE SCALE GENOMIC DNA]</scope>
    <source>
        <strain evidence="4">KCTC 42644</strain>
    </source>
</reference>
<evidence type="ECO:0000256" key="2">
    <source>
        <dbReference type="SAM" id="SignalP"/>
    </source>
</evidence>
<dbReference type="RefSeq" id="WP_380862000.1">
    <property type="nucleotide sequence ID" value="NZ_JBHRXV010000011.1"/>
</dbReference>
<accession>A0ABV7XDX4</accession>
<comment type="caution">
    <text evidence="3">The sequence shown here is derived from an EMBL/GenBank/DDBJ whole genome shotgun (WGS) entry which is preliminary data.</text>
</comment>
<feature type="signal peptide" evidence="2">
    <location>
        <begin position="1"/>
        <end position="22"/>
    </location>
</feature>
<name>A0ABV7XDX4_9SPHN</name>
<evidence type="ECO:0000313" key="4">
    <source>
        <dbReference type="Proteomes" id="UP001595615"/>
    </source>
</evidence>
<keyword evidence="4" id="KW-1185">Reference proteome</keyword>